<dbReference type="SUPFAM" id="SSF103473">
    <property type="entry name" value="MFS general substrate transporter"/>
    <property type="match status" value="1"/>
</dbReference>
<keyword evidence="6 8" id="KW-1133">Transmembrane helix</keyword>
<evidence type="ECO:0000256" key="8">
    <source>
        <dbReference type="SAM" id="Phobius"/>
    </source>
</evidence>
<dbReference type="InterPro" id="IPR020846">
    <property type="entry name" value="MFS_dom"/>
</dbReference>
<keyword evidence="3" id="KW-0813">Transport</keyword>
<dbReference type="EMBL" id="CP031223">
    <property type="protein sequence ID" value="QFF98835.1"/>
    <property type="molecule type" value="Genomic_DNA"/>
</dbReference>
<keyword evidence="4" id="KW-1003">Cell membrane</keyword>
<feature type="transmembrane region" description="Helical" evidence="8">
    <location>
        <begin position="137"/>
        <end position="158"/>
    </location>
</feature>
<dbReference type="PANTHER" id="PTHR42718">
    <property type="entry name" value="MAJOR FACILITATOR SUPERFAMILY MULTIDRUG TRANSPORTER MFSC"/>
    <property type="match status" value="1"/>
</dbReference>
<reference evidence="10 11" key="1">
    <citation type="submission" date="2018-07" db="EMBL/GenBank/DDBJ databases">
        <title>Complete genome sequence of Psychrobacillus sp. PB01, isolated from iceberg, and comparative genome analysis of Psychrobacillus strains.</title>
        <authorList>
            <person name="Lee P.C."/>
        </authorList>
    </citation>
    <scope>NUCLEOTIDE SEQUENCE [LARGE SCALE GENOMIC DNA]</scope>
    <source>
        <strain evidence="10 11">PB01</strain>
    </source>
</reference>
<dbReference type="GO" id="GO:0022857">
    <property type="term" value="F:transmembrane transporter activity"/>
    <property type="evidence" value="ECO:0007669"/>
    <property type="project" value="InterPro"/>
</dbReference>
<name>A0A5J6SLN6_9BACI</name>
<dbReference type="AlphaFoldDB" id="A0A5J6SLN6"/>
<dbReference type="InterPro" id="IPR011701">
    <property type="entry name" value="MFS"/>
</dbReference>
<protein>
    <submittedName>
        <fullName evidence="10">MFS transporter</fullName>
    </submittedName>
</protein>
<dbReference type="Gene3D" id="1.20.1250.20">
    <property type="entry name" value="MFS general substrate transporter like domains"/>
    <property type="match status" value="1"/>
</dbReference>
<dbReference type="GO" id="GO:0005886">
    <property type="term" value="C:plasma membrane"/>
    <property type="evidence" value="ECO:0007669"/>
    <property type="project" value="UniProtKB-SubCell"/>
</dbReference>
<dbReference type="PRINTS" id="PR01036">
    <property type="entry name" value="TCRTETB"/>
</dbReference>
<feature type="transmembrane region" description="Helical" evidence="8">
    <location>
        <begin position="50"/>
        <end position="70"/>
    </location>
</feature>
<dbReference type="NCBIfam" id="TIGR00711">
    <property type="entry name" value="efflux_EmrB"/>
    <property type="match status" value="1"/>
</dbReference>
<feature type="transmembrane region" description="Helical" evidence="8">
    <location>
        <begin position="82"/>
        <end position="104"/>
    </location>
</feature>
<feature type="transmembrane region" description="Helical" evidence="8">
    <location>
        <begin position="110"/>
        <end position="130"/>
    </location>
</feature>
<evidence type="ECO:0000256" key="2">
    <source>
        <dbReference type="ARBA" id="ARBA00008537"/>
    </source>
</evidence>
<feature type="transmembrane region" description="Helical" evidence="8">
    <location>
        <begin position="195"/>
        <end position="216"/>
    </location>
</feature>
<dbReference type="KEGG" id="psyo:PB01_08305"/>
<keyword evidence="5 8" id="KW-0812">Transmembrane</keyword>
<organism evidence="10 11">
    <name type="scientific">Psychrobacillus glaciei</name>
    <dbReference type="NCBI Taxonomy" id="2283160"/>
    <lineage>
        <taxon>Bacteria</taxon>
        <taxon>Bacillati</taxon>
        <taxon>Bacillota</taxon>
        <taxon>Bacilli</taxon>
        <taxon>Bacillales</taxon>
        <taxon>Bacillaceae</taxon>
        <taxon>Psychrobacillus</taxon>
    </lineage>
</organism>
<evidence type="ECO:0000256" key="5">
    <source>
        <dbReference type="ARBA" id="ARBA00022692"/>
    </source>
</evidence>
<dbReference type="PROSITE" id="PS50850">
    <property type="entry name" value="MFS"/>
    <property type="match status" value="1"/>
</dbReference>
<dbReference type="Proteomes" id="UP000325517">
    <property type="component" value="Chromosome"/>
</dbReference>
<dbReference type="RefSeq" id="WP_151699770.1">
    <property type="nucleotide sequence ID" value="NZ_CP031223.1"/>
</dbReference>
<feature type="transmembrane region" description="Helical" evidence="8">
    <location>
        <begin position="355"/>
        <end position="378"/>
    </location>
</feature>
<evidence type="ECO:0000313" key="11">
    <source>
        <dbReference type="Proteomes" id="UP000325517"/>
    </source>
</evidence>
<feature type="domain" description="Major facilitator superfamily (MFS) profile" evidence="9">
    <location>
        <begin position="12"/>
        <end position="485"/>
    </location>
</feature>
<keyword evidence="7 8" id="KW-0472">Membrane</keyword>
<evidence type="ECO:0000256" key="7">
    <source>
        <dbReference type="ARBA" id="ARBA00023136"/>
    </source>
</evidence>
<feature type="transmembrane region" description="Helical" evidence="8">
    <location>
        <begin position="462"/>
        <end position="480"/>
    </location>
</feature>
<feature type="transmembrane region" description="Helical" evidence="8">
    <location>
        <begin position="296"/>
        <end position="318"/>
    </location>
</feature>
<feature type="transmembrane region" description="Helical" evidence="8">
    <location>
        <begin position="265"/>
        <end position="290"/>
    </location>
</feature>
<accession>A0A5J6SLN6</accession>
<comment type="subcellular location">
    <subcellularLocation>
        <location evidence="1">Cell membrane</location>
        <topology evidence="1">Multi-pass membrane protein</topology>
    </subcellularLocation>
</comment>
<dbReference type="InterPro" id="IPR004638">
    <property type="entry name" value="EmrB-like"/>
</dbReference>
<dbReference type="InterPro" id="IPR036259">
    <property type="entry name" value="MFS_trans_sf"/>
</dbReference>
<evidence type="ECO:0000256" key="1">
    <source>
        <dbReference type="ARBA" id="ARBA00004651"/>
    </source>
</evidence>
<dbReference type="PANTHER" id="PTHR42718:SF9">
    <property type="entry name" value="MAJOR FACILITATOR SUPERFAMILY MULTIDRUG TRANSPORTER MFSC"/>
    <property type="match status" value="1"/>
</dbReference>
<feature type="transmembrane region" description="Helical" evidence="8">
    <location>
        <begin position="228"/>
        <end position="245"/>
    </location>
</feature>
<gene>
    <name evidence="10" type="ORF">PB01_08305</name>
</gene>
<keyword evidence="11" id="KW-1185">Reference proteome</keyword>
<proteinExistence type="inferred from homology"/>
<sequence>MKEMQHKPPYAMIAILFVGAFIAFLNNTLLNVALPTIMKEFDVKPSVVQWLTTGYMLINGILIPASAFFVQKFTNRKLFITAMVFFTAGTILAAIAPAFGVLIAARMIQAVGSAMMMPLLMNVMLTAFPIERRGAAMGMFGLVMILAPAIGPTLSGFILEHYQWRALFEIILPFAVVVLLLAIFKLRNITPNRDVKLDIFSLILSSIGFGSLLYGFSTAGDKGWDAPIVYGTIILGFVSIILFVWRQLSVDEPLLNVRIYKHPMFALSSLISIVVSAAMFSGMILTPLYVQTIRGISPFHSGLLMLPGAIAMGIMSPITGKLFDKYGARVLAITGLSITTIGTYLMSHLGMDSSYYYIMFIYTIRMFGMSMVMMPIMTNGLNQLPMKMNPHGTATNNTLQQVSGAIGTAIFLTIMNSKMESTAKTLAADAAAAGKMPTSAEGLAQFKIDIGMKAMLEGIEHTFLIATFVTIVALVLSLFVKRVKVVKES</sequence>
<feature type="transmembrane region" description="Helical" evidence="8">
    <location>
        <begin position="330"/>
        <end position="349"/>
    </location>
</feature>
<dbReference type="Pfam" id="PF07690">
    <property type="entry name" value="MFS_1"/>
    <property type="match status" value="1"/>
</dbReference>
<feature type="transmembrane region" description="Helical" evidence="8">
    <location>
        <begin position="12"/>
        <end position="30"/>
    </location>
</feature>
<feature type="transmembrane region" description="Helical" evidence="8">
    <location>
        <begin position="164"/>
        <end position="183"/>
    </location>
</feature>
<dbReference type="CDD" id="cd17503">
    <property type="entry name" value="MFS_LmrB_MDR_like"/>
    <property type="match status" value="1"/>
</dbReference>
<evidence type="ECO:0000256" key="4">
    <source>
        <dbReference type="ARBA" id="ARBA00022475"/>
    </source>
</evidence>
<evidence type="ECO:0000313" key="10">
    <source>
        <dbReference type="EMBL" id="QFF98835.1"/>
    </source>
</evidence>
<dbReference type="Gene3D" id="1.20.1720.10">
    <property type="entry name" value="Multidrug resistance protein D"/>
    <property type="match status" value="1"/>
</dbReference>
<evidence type="ECO:0000259" key="9">
    <source>
        <dbReference type="PROSITE" id="PS50850"/>
    </source>
</evidence>
<evidence type="ECO:0000256" key="6">
    <source>
        <dbReference type="ARBA" id="ARBA00022989"/>
    </source>
</evidence>
<dbReference type="OrthoDB" id="9816041at2"/>
<comment type="similarity">
    <text evidence="2">Belongs to the major facilitator superfamily. EmrB family.</text>
</comment>
<evidence type="ECO:0000256" key="3">
    <source>
        <dbReference type="ARBA" id="ARBA00022448"/>
    </source>
</evidence>